<evidence type="ECO:0000256" key="3">
    <source>
        <dbReference type="ARBA" id="ARBA00022630"/>
    </source>
</evidence>
<dbReference type="InterPro" id="IPR005025">
    <property type="entry name" value="FMN_Rdtase-like_dom"/>
</dbReference>
<dbReference type="InterPro" id="IPR029039">
    <property type="entry name" value="Flavoprotein-like_sf"/>
</dbReference>
<protein>
    <submittedName>
        <fullName evidence="7">NADPH-dependent FMN reductase</fullName>
    </submittedName>
</protein>
<dbReference type="eggNOG" id="arCOG02574">
    <property type="taxonomic scope" value="Archaea"/>
</dbReference>
<gene>
    <name evidence="7" type="ordered locus">Metfor_0862</name>
</gene>
<feature type="domain" description="NADPH-dependent FMN reductase-like" evidence="6">
    <location>
        <begin position="11"/>
        <end position="122"/>
    </location>
</feature>
<dbReference type="Proteomes" id="UP000010824">
    <property type="component" value="Chromosome"/>
</dbReference>
<evidence type="ECO:0000313" key="7">
    <source>
        <dbReference type="EMBL" id="AGB01918.1"/>
    </source>
</evidence>
<dbReference type="OrthoDB" id="9059at2157"/>
<keyword evidence="4" id="KW-0288">FMN</keyword>
<name>L0HF22_METFS</name>
<evidence type="ECO:0000313" key="8">
    <source>
        <dbReference type="Proteomes" id="UP000010824"/>
    </source>
</evidence>
<evidence type="ECO:0000256" key="5">
    <source>
        <dbReference type="ARBA" id="ARBA00038292"/>
    </source>
</evidence>
<accession>L0HF22</accession>
<dbReference type="Gene3D" id="3.40.50.360">
    <property type="match status" value="1"/>
</dbReference>
<dbReference type="SUPFAM" id="SSF52218">
    <property type="entry name" value="Flavoproteins"/>
    <property type="match status" value="1"/>
</dbReference>
<evidence type="ECO:0000256" key="2">
    <source>
        <dbReference type="ARBA" id="ARBA00001966"/>
    </source>
</evidence>
<reference evidence="7 8" key="2">
    <citation type="journal article" date="2014" name="Genome Announc.">
        <title>Complete Genome Sequence of Methanoregula formicica SMSPT, a Mesophilic Hydrogenotrophic Methanogen Isolated from a Methanogenic Upflow Anaerobic Sludge Blanket Reactor.</title>
        <authorList>
            <person name="Yamamoto K."/>
            <person name="Tamaki H."/>
            <person name="Cadillo-Quiroz H."/>
            <person name="Imachi H."/>
            <person name="Kyrpides N."/>
            <person name="Woyke T."/>
            <person name="Goodwin L."/>
            <person name="Zinder S.H."/>
            <person name="Kamagata Y."/>
            <person name="Liu W.T."/>
        </authorList>
    </citation>
    <scope>NUCLEOTIDE SEQUENCE [LARGE SCALE GENOMIC DNA]</scope>
    <source>
        <strain evidence="8">DSM 22288 / NBRC 105244 / SMSP</strain>
    </source>
</reference>
<dbReference type="Pfam" id="PF03358">
    <property type="entry name" value="FMN_red"/>
    <property type="match status" value="1"/>
</dbReference>
<dbReference type="GO" id="GO:0016491">
    <property type="term" value="F:oxidoreductase activity"/>
    <property type="evidence" value="ECO:0007669"/>
    <property type="project" value="InterPro"/>
</dbReference>
<organism evidence="7 8">
    <name type="scientific">Methanoregula formicica (strain DSM 22288 / NBRC 105244 / SMSP)</name>
    <dbReference type="NCBI Taxonomy" id="593750"/>
    <lineage>
        <taxon>Archaea</taxon>
        <taxon>Methanobacteriati</taxon>
        <taxon>Methanobacteriota</taxon>
        <taxon>Stenosarchaea group</taxon>
        <taxon>Methanomicrobia</taxon>
        <taxon>Methanomicrobiales</taxon>
        <taxon>Methanoregulaceae</taxon>
        <taxon>Methanoregula</taxon>
    </lineage>
</organism>
<keyword evidence="8" id="KW-1185">Reference proteome</keyword>
<evidence type="ECO:0000256" key="4">
    <source>
        <dbReference type="ARBA" id="ARBA00022643"/>
    </source>
</evidence>
<sequence precursor="true">MSPGNNEKPAICALLGSPRRQGNTALLLSRAVAGAREAGCTVTTVIVPSLEFSPCREIYFCRDNDRCKLQDGITGLYPLFASLDSLIIATPVMTMGVPGALKSFMDRFQVFYCAKYLRNSPLVAPEKRKYRNTLFISIAGMNLPDNFDGVRQSALAFCDIIDCPLTDEILVRDMDGKKDLNRFPEILDEAYRKGRMLGEHVVAAVKK</sequence>
<dbReference type="PANTHER" id="PTHR43278:SF2">
    <property type="entry name" value="IRON-SULFUR FLAVOPROTEIN"/>
    <property type="match status" value="1"/>
</dbReference>
<comment type="similarity">
    <text evidence="5">Belongs to the SsuE family. Isf subfamily.</text>
</comment>
<dbReference type="HOGENOM" id="CLU_050993_4_1_2"/>
<dbReference type="STRING" id="593750.Metfor_0862"/>
<keyword evidence="3" id="KW-0285">Flavoprotein</keyword>
<comment type="cofactor">
    <cofactor evidence="1">
        <name>FMN</name>
        <dbReference type="ChEBI" id="CHEBI:58210"/>
    </cofactor>
</comment>
<dbReference type="RefSeq" id="WP_015284882.1">
    <property type="nucleotide sequence ID" value="NC_019943.1"/>
</dbReference>
<evidence type="ECO:0000256" key="1">
    <source>
        <dbReference type="ARBA" id="ARBA00001917"/>
    </source>
</evidence>
<proteinExistence type="inferred from homology"/>
<dbReference type="AlphaFoldDB" id="L0HF22"/>
<reference evidence="8" key="1">
    <citation type="submission" date="2011-12" db="EMBL/GenBank/DDBJ databases">
        <title>Complete sequence of Methanoregula formicicum SMSP.</title>
        <authorList>
            <person name="Lucas S."/>
            <person name="Han J."/>
            <person name="Lapidus A."/>
            <person name="Cheng J.-F."/>
            <person name="Goodwin L."/>
            <person name="Pitluck S."/>
            <person name="Peters L."/>
            <person name="Ovchinnikova G."/>
            <person name="Teshima H."/>
            <person name="Detter J.C."/>
            <person name="Han C."/>
            <person name="Tapia R."/>
            <person name="Land M."/>
            <person name="Hauser L."/>
            <person name="Kyrpides N."/>
            <person name="Ivanova N."/>
            <person name="Pagani I."/>
            <person name="Imachi H."/>
            <person name="Tamaki H."/>
            <person name="Sekiguchi Y."/>
            <person name="Kamagata Y."/>
            <person name="Cadillo-Quiroz H."/>
            <person name="Zinder S."/>
            <person name="Liu W.-T."/>
            <person name="Woyke T."/>
        </authorList>
    </citation>
    <scope>NUCLEOTIDE SEQUENCE [LARGE SCALE GENOMIC DNA]</scope>
    <source>
        <strain evidence="8">DSM 22288 / NBRC 105244 / SMSP</strain>
    </source>
</reference>
<dbReference type="InParanoid" id="L0HF22"/>
<dbReference type="InterPro" id="IPR051796">
    <property type="entry name" value="ISF_SsuE-like"/>
</dbReference>
<evidence type="ECO:0000259" key="6">
    <source>
        <dbReference type="Pfam" id="PF03358"/>
    </source>
</evidence>
<dbReference type="GeneID" id="14310175"/>
<dbReference type="KEGG" id="mfo:Metfor_0862"/>
<comment type="cofactor">
    <cofactor evidence="2">
        <name>[4Fe-4S] cluster</name>
        <dbReference type="ChEBI" id="CHEBI:49883"/>
    </cofactor>
</comment>
<dbReference type="PANTHER" id="PTHR43278">
    <property type="entry name" value="NAD(P)H-DEPENDENT FMN-CONTAINING OXIDOREDUCTASE YWQN-RELATED"/>
    <property type="match status" value="1"/>
</dbReference>
<dbReference type="EMBL" id="CP003167">
    <property type="protein sequence ID" value="AGB01918.1"/>
    <property type="molecule type" value="Genomic_DNA"/>
</dbReference>